<keyword evidence="7" id="KW-1185">Reference proteome</keyword>
<evidence type="ECO:0000313" key="6">
    <source>
        <dbReference type="EMBL" id="CAF1383673.1"/>
    </source>
</evidence>
<feature type="coiled-coil region" evidence="3">
    <location>
        <begin position="125"/>
        <end position="159"/>
    </location>
</feature>
<dbReference type="EMBL" id="CAJNOR010003158">
    <property type="protein sequence ID" value="CAF1383673.1"/>
    <property type="molecule type" value="Genomic_DNA"/>
</dbReference>
<dbReference type="EMBL" id="CAJNOJ010000001">
    <property type="protein sequence ID" value="CAF0719855.1"/>
    <property type="molecule type" value="Genomic_DNA"/>
</dbReference>
<evidence type="ECO:0000256" key="2">
    <source>
        <dbReference type="ARBA" id="ARBA00023242"/>
    </source>
</evidence>
<name>A0A815JRW9_ADIRI</name>
<dbReference type="GO" id="GO:0006397">
    <property type="term" value="P:mRNA processing"/>
    <property type="evidence" value="ECO:0007669"/>
    <property type="project" value="InterPro"/>
</dbReference>
<evidence type="ECO:0000313" key="4">
    <source>
        <dbReference type="EMBL" id="CAF0719855.1"/>
    </source>
</evidence>
<evidence type="ECO:0000313" key="5">
    <source>
        <dbReference type="EMBL" id="CAF0819387.1"/>
    </source>
</evidence>
<gene>
    <name evidence="4" type="ORF">EDS130_LOCUS129</name>
    <name evidence="6" type="ORF">XAT740_LOCUS33215</name>
    <name evidence="5" type="ORF">XAT740_LOCUS3882</name>
</gene>
<dbReference type="OrthoDB" id="10021951at2759"/>
<dbReference type="Pfam" id="PF05615">
    <property type="entry name" value="THOC7"/>
    <property type="match status" value="1"/>
</dbReference>
<reference evidence="6" key="1">
    <citation type="submission" date="2021-02" db="EMBL/GenBank/DDBJ databases">
        <authorList>
            <person name="Nowell W R."/>
        </authorList>
    </citation>
    <scope>NUCLEOTIDE SEQUENCE</scope>
</reference>
<comment type="caution">
    <text evidence="6">The sequence shown here is derived from an EMBL/GenBank/DDBJ whole genome shotgun (WGS) entry which is preliminary data.</text>
</comment>
<protein>
    <submittedName>
        <fullName evidence="6">Uncharacterized protein</fullName>
    </submittedName>
</protein>
<proteinExistence type="predicted"/>
<sequence length="201" mass="23954">MSTSRKRFKSDHDEDLFLFNLSERFHSFCYPQMDDETSSTSLDDLCQRLNEHDLQYRSSINLNLQNLNQEILSNEEKLFQLNQSINEIKESLNQRKQYLKQAKLKRRHQSDYLTMYNVINRYSSRDVLQNKLAQLNAEYEQQKSELNHLNQRLVIYQKQSKVVLYSLLELVGFIDVKLPINFEDEIGRLDNNPLLESNGDR</sequence>
<evidence type="ECO:0000256" key="1">
    <source>
        <dbReference type="ARBA" id="ARBA00004123"/>
    </source>
</evidence>
<dbReference type="Proteomes" id="UP000663852">
    <property type="component" value="Unassembled WGS sequence"/>
</dbReference>
<organism evidence="6 7">
    <name type="scientific">Adineta ricciae</name>
    <name type="common">Rotifer</name>
    <dbReference type="NCBI Taxonomy" id="249248"/>
    <lineage>
        <taxon>Eukaryota</taxon>
        <taxon>Metazoa</taxon>
        <taxon>Spiralia</taxon>
        <taxon>Gnathifera</taxon>
        <taxon>Rotifera</taxon>
        <taxon>Eurotatoria</taxon>
        <taxon>Bdelloidea</taxon>
        <taxon>Adinetida</taxon>
        <taxon>Adinetidae</taxon>
        <taxon>Adineta</taxon>
    </lineage>
</organism>
<keyword evidence="2" id="KW-0539">Nucleus</keyword>
<feature type="coiled-coil region" evidence="3">
    <location>
        <begin position="57"/>
        <end position="101"/>
    </location>
</feature>
<dbReference type="Proteomes" id="UP000663828">
    <property type="component" value="Unassembled WGS sequence"/>
</dbReference>
<dbReference type="GO" id="GO:0000445">
    <property type="term" value="C:THO complex part of transcription export complex"/>
    <property type="evidence" value="ECO:0007669"/>
    <property type="project" value="InterPro"/>
</dbReference>
<accession>A0A815JRW9</accession>
<dbReference type="AlphaFoldDB" id="A0A815JRW9"/>
<comment type="subcellular location">
    <subcellularLocation>
        <location evidence="1">Nucleus</location>
    </subcellularLocation>
</comment>
<dbReference type="InterPro" id="IPR008501">
    <property type="entry name" value="THOC7/Mft1"/>
</dbReference>
<evidence type="ECO:0000313" key="7">
    <source>
        <dbReference type="Proteomes" id="UP000663828"/>
    </source>
</evidence>
<evidence type="ECO:0000256" key="3">
    <source>
        <dbReference type="SAM" id="Coils"/>
    </source>
</evidence>
<dbReference type="EMBL" id="CAJNOR010000152">
    <property type="protein sequence ID" value="CAF0819387.1"/>
    <property type="molecule type" value="Genomic_DNA"/>
</dbReference>
<keyword evidence="3" id="KW-0175">Coiled coil</keyword>